<dbReference type="KEGG" id="samy:DB32_002817"/>
<sequence length="1167" mass="117718">MVLAVVVIVACEAPPPATPDGGIEADAGPELCVLDRECQNGVFCDGEERCMPGATDADQRGCVPAYVAACEPGYVCEEDARRCVTDCPVALDADGDGRIATECGGDDCDDGDRNRFPGNTEVCDAAGHDEDCNVATFGFVDDDGDGSASETCCNADDEGAQCGDDCDDGDSLINPRAGEACDRVDNNCDGVADEVCPCAPGAAEVCGTGEGACQEGRRVCVEGIFGECIGAVGPAEELCDGVDDDCDAIVDEHVLRTYHEDTDGDGYGSATSGVTTSACSVPEGWASNTLDCDDARAGVSPAAPEVCNDLDDDCDGTTDEGLRRVYHLDGDGDGFGGAANAAGATCGPPSASYVERRGDCDDARAAASPVGIESCNGADDDCDGRTDEGVLRTFHRDQDGDGAGGATTSTGCTAPSGYVTLGGDCADTDAARHPGRHDACNAIDDDCDGTTDPGCTCTDGARRDCGTGPGGGAPTNVGECAIGSQICVGGSWGSCVGDVASSAEVCDGLDQDCDGRTDEGTVVATCLGDGDGDGYGAGAATRQCRDATRASAGFCPPGWTTTGGDCNDANASARPMATESCNAIDDDCDTTIDEGTTATGCFPDADADTYGIGSATTQCRDATRGAHGFCPLGYTSRGGDCNDSSSAIRPGATEACNGRDDDCDAAADDGAGMICALGTVRAGTGAYGSCASVAGTYACNAGCTTETFTPAPPSETCNGGDDDCDGAIDDVFECRQSSSGHACVTGCGTVGTRSCSASCSFGGQTCRGTEICNGCDDDVDGSADDGFACRLGETRSCTRACGGGSVAGTQRCLADCSGWSDCTATETCNGCDDDGDGSVDNGFFCPRNAITYCTTACGTAGQQICNASCSAHTETACYASAESCNYCDDDGDPSTSDASLANGIVTDLYTCSAFRAASTTTTCSTLTSRTYTLVNGAANDAGAIWLDSPAAMRRLGWGPMSFVAEVTAGRSASPTTYPADGWAVILGRSGSGDLGAVGGGLGVPSTRDGLVLEWRYYTGVPSSQSDQVQVVRQSGGTRTVLGTVTPPSAHLDSTSSSDVTQRLFIEYTPDDPRTVTSEERLRLRFAVNGPIALDIAPSPSSCGGSICACDPPCASPSLSRELVPGEPFQVGFSAATGGAVSMARVELNGALVGGGPYTRAQRSNVCF</sequence>
<dbReference type="Proteomes" id="UP000034883">
    <property type="component" value="Chromosome"/>
</dbReference>
<organism evidence="1 2">
    <name type="scientific">Sandaracinus amylolyticus</name>
    <dbReference type="NCBI Taxonomy" id="927083"/>
    <lineage>
        <taxon>Bacteria</taxon>
        <taxon>Pseudomonadati</taxon>
        <taxon>Myxococcota</taxon>
        <taxon>Polyangia</taxon>
        <taxon>Polyangiales</taxon>
        <taxon>Sandaracinaceae</taxon>
        <taxon>Sandaracinus</taxon>
    </lineage>
</organism>
<name>A0A0F6W2A0_9BACT</name>
<proteinExistence type="predicted"/>
<dbReference type="EMBL" id="CP011125">
    <property type="protein sequence ID" value="AKF05668.1"/>
    <property type="molecule type" value="Genomic_DNA"/>
</dbReference>
<accession>A0A0F6W2A0</accession>
<evidence type="ECO:0000313" key="2">
    <source>
        <dbReference type="Proteomes" id="UP000034883"/>
    </source>
</evidence>
<dbReference type="InterPro" id="IPR021655">
    <property type="entry name" value="Put_metal-bd"/>
</dbReference>
<dbReference type="STRING" id="927083.DB32_002817"/>
<evidence type="ECO:0000313" key="1">
    <source>
        <dbReference type="EMBL" id="AKF05668.1"/>
    </source>
</evidence>
<dbReference type="SUPFAM" id="SSF49899">
    <property type="entry name" value="Concanavalin A-like lectins/glucanases"/>
    <property type="match status" value="1"/>
</dbReference>
<dbReference type="InterPro" id="IPR013320">
    <property type="entry name" value="ConA-like_dom_sf"/>
</dbReference>
<dbReference type="AlphaFoldDB" id="A0A0F6W2A0"/>
<keyword evidence="2" id="KW-1185">Reference proteome</keyword>
<reference evidence="1 2" key="1">
    <citation type="submission" date="2015-03" db="EMBL/GenBank/DDBJ databases">
        <title>Genome assembly of Sandaracinus amylolyticus DSM 53668.</title>
        <authorList>
            <person name="Sharma G."/>
            <person name="Subramanian S."/>
        </authorList>
    </citation>
    <scope>NUCLEOTIDE SEQUENCE [LARGE SCALE GENOMIC DNA]</scope>
    <source>
        <strain evidence="1 2">DSM 53668</strain>
    </source>
</reference>
<protein>
    <submittedName>
        <fullName evidence="1">BNR repeat domain protein</fullName>
    </submittedName>
</protein>
<gene>
    <name evidence="1" type="ORF">DB32_002817</name>
</gene>
<dbReference type="Pfam" id="PF11617">
    <property type="entry name" value="Cu-binding_MopE"/>
    <property type="match status" value="12"/>
</dbReference>
<dbReference type="Gene3D" id="2.60.120.200">
    <property type="match status" value="1"/>
</dbReference>